<protein>
    <submittedName>
        <fullName evidence="3">DUF1707 domain-containing protein</fullName>
    </submittedName>
</protein>
<dbReference type="InterPro" id="IPR018649">
    <property type="entry name" value="SHOCT"/>
</dbReference>
<name>A0A6A8GEM1_9EURY</name>
<proteinExistence type="predicted"/>
<gene>
    <name evidence="3" type="ORF">GJR96_06385</name>
</gene>
<dbReference type="Proteomes" id="UP000439022">
    <property type="component" value="Unassembled WGS sequence"/>
</dbReference>
<evidence type="ECO:0000313" key="3">
    <source>
        <dbReference type="EMBL" id="MRX21583.1"/>
    </source>
</evidence>
<dbReference type="AlphaFoldDB" id="A0A6A8GEM1"/>
<dbReference type="Pfam" id="PF09851">
    <property type="entry name" value="SHOCT"/>
    <property type="match status" value="1"/>
</dbReference>
<feature type="region of interest" description="Disordered" evidence="1">
    <location>
        <begin position="73"/>
        <end position="92"/>
    </location>
</feature>
<accession>A0A6A8GEM1</accession>
<dbReference type="EMBL" id="WKJO01000001">
    <property type="protein sequence ID" value="MRX21583.1"/>
    <property type="molecule type" value="Genomic_DNA"/>
</dbReference>
<organism evidence="3 4">
    <name type="scientific">Haloferax litoreum</name>
    <dbReference type="NCBI Taxonomy" id="2666140"/>
    <lineage>
        <taxon>Archaea</taxon>
        <taxon>Methanobacteriati</taxon>
        <taxon>Methanobacteriota</taxon>
        <taxon>Stenosarchaea group</taxon>
        <taxon>Halobacteria</taxon>
        <taxon>Halobacteriales</taxon>
        <taxon>Haloferacaceae</taxon>
        <taxon>Haloferax</taxon>
    </lineage>
</organism>
<comment type="caution">
    <text evidence="3">The sequence shown here is derived from an EMBL/GenBank/DDBJ whole genome shotgun (WGS) entry which is preliminary data.</text>
</comment>
<evidence type="ECO:0000313" key="4">
    <source>
        <dbReference type="Proteomes" id="UP000439022"/>
    </source>
</evidence>
<sequence length="92" mass="10542">MFLVGAVLGLGYSYAMDFLTGDLQWTGRNRQTEPADADPEQALHRLRERYADGEVTDAEFEMRLERLLETETVPSAREYVSQTSTEPEREQV</sequence>
<reference evidence="3 4" key="1">
    <citation type="submission" date="2019-11" db="EMBL/GenBank/DDBJ databases">
        <title>Whole genome sequence of Haloferax sp. MBLA0076.</title>
        <authorList>
            <person name="Seo M.-J."/>
            <person name="Cho E.-S."/>
        </authorList>
    </citation>
    <scope>NUCLEOTIDE SEQUENCE [LARGE SCALE GENOMIC DNA]</scope>
    <source>
        <strain evidence="3 4">MBLA0076</strain>
    </source>
</reference>
<keyword evidence="4" id="KW-1185">Reference proteome</keyword>
<feature type="domain" description="SHOCT" evidence="2">
    <location>
        <begin position="42"/>
        <end position="68"/>
    </location>
</feature>
<evidence type="ECO:0000259" key="2">
    <source>
        <dbReference type="Pfam" id="PF09851"/>
    </source>
</evidence>
<evidence type="ECO:0000256" key="1">
    <source>
        <dbReference type="SAM" id="MobiDB-lite"/>
    </source>
</evidence>